<dbReference type="InterPro" id="IPR010052">
    <property type="entry name" value="T2SS_protein-GspI"/>
</dbReference>
<keyword evidence="5 9" id="KW-0997">Cell inner membrane</keyword>
<evidence type="ECO:0000256" key="8">
    <source>
        <dbReference type="ARBA" id="ARBA00023136"/>
    </source>
</evidence>
<evidence type="ECO:0000256" key="1">
    <source>
        <dbReference type="ARBA" id="ARBA00004377"/>
    </source>
</evidence>
<comment type="PTM">
    <text evidence="9">Cleaved by prepilin peptidase.</text>
</comment>
<dbReference type="GO" id="GO:0005886">
    <property type="term" value="C:plasma membrane"/>
    <property type="evidence" value="ECO:0007669"/>
    <property type="project" value="UniProtKB-SubCell"/>
</dbReference>
<protein>
    <recommendedName>
        <fullName evidence="9">Type II secretion system protein I</fullName>
        <shortName evidence="9">T2SS minor pseudopilin I</shortName>
    </recommendedName>
</protein>
<evidence type="ECO:0000256" key="7">
    <source>
        <dbReference type="ARBA" id="ARBA00022989"/>
    </source>
</evidence>
<keyword evidence="3" id="KW-1003">Cell membrane</keyword>
<evidence type="ECO:0000259" key="10">
    <source>
        <dbReference type="Pfam" id="PF02501"/>
    </source>
</evidence>
<dbReference type="NCBIfam" id="TIGR02532">
    <property type="entry name" value="IV_pilin_GFxxxE"/>
    <property type="match status" value="1"/>
</dbReference>
<accession>A0A2W5P7K3</accession>
<keyword evidence="6 9" id="KW-0812">Transmembrane</keyword>
<proteinExistence type="inferred from homology"/>
<dbReference type="AlphaFoldDB" id="A0A2W5P7K3"/>
<comment type="subcellular location">
    <subcellularLocation>
        <location evidence="1 9">Cell inner membrane</location>
        <topology evidence="1 9">Single-pass membrane protein</topology>
    </subcellularLocation>
</comment>
<dbReference type="PANTHER" id="PTHR38779:SF2">
    <property type="entry name" value="TYPE II SECRETION SYSTEM PROTEIN I-RELATED"/>
    <property type="match status" value="1"/>
</dbReference>
<evidence type="ECO:0000256" key="3">
    <source>
        <dbReference type="ARBA" id="ARBA00022475"/>
    </source>
</evidence>
<comment type="subunit">
    <text evidence="9">Type II secretion is composed of four main components: the outer membrane complex, the inner membrane complex, the cytoplasmic secretion ATPase and the periplasm-spanning pseudopilus.</text>
</comment>
<evidence type="ECO:0000313" key="11">
    <source>
        <dbReference type="EMBL" id="PZQ61104.1"/>
    </source>
</evidence>
<reference evidence="11 12" key="1">
    <citation type="submission" date="2017-08" db="EMBL/GenBank/DDBJ databases">
        <title>Infants hospitalized years apart are colonized by the same room-sourced microbial strains.</title>
        <authorList>
            <person name="Brooks B."/>
            <person name="Olm M.R."/>
            <person name="Firek B.A."/>
            <person name="Baker R."/>
            <person name="Thomas B.C."/>
            <person name="Morowitz M.J."/>
            <person name="Banfield J.F."/>
        </authorList>
    </citation>
    <scope>NUCLEOTIDE SEQUENCE [LARGE SCALE GENOMIC DNA]</scope>
    <source>
        <strain evidence="11">S2_005_001_R1_22</strain>
    </source>
</reference>
<dbReference type="GO" id="GO:0015627">
    <property type="term" value="C:type II protein secretion system complex"/>
    <property type="evidence" value="ECO:0007669"/>
    <property type="project" value="UniProtKB-UniRule"/>
</dbReference>
<dbReference type="PANTHER" id="PTHR38779">
    <property type="entry name" value="TYPE II SECRETION SYSTEM PROTEIN I-RELATED"/>
    <property type="match status" value="1"/>
</dbReference>
<feature type="domain" description="Type II secretion system protein GspI C-terminal" evidence="10">
    <location>
        <begin position="49"/>
        <end position="113"/>
    </location>
</feature>
<sequence>MEASVSRDSQRGFTLVEIMVALVVFSLAALALLRLEGQTIRSTGIVSATLLAQIVARNVAIEAVTDAQPPLRGRASGVEQAGGRAWRWVRDVQPLGDGDVQRIDVAVSDAGGAVLGRATMVRPPAEPVQARVAP</sequence>
<keyword evidence="7 9" id="KW-1133">Transmembrane helix</keyword>
<dbReference type="EMBL" id="QFQI01000003">
    <property type="protein sequence ID" value="PZQ61104.1"/>
    <property type="molecule type" value="Genomic_DNA"/>
</dbReference>
<dbReference type="InterPro" id="IPR012902">
    <property type="entry name" value="N_methyl_site"/>
</dbReference>
<organism evidence="11 12">
    <name type="scientific">Sphingomonas taxi</name>
    <dbReference type="NCBI Taxonomy" id="1549858"/>
    <lineage>
        <taxon>Bacteria</taxon>
        <taxon>Pseudomonadati</taxon>
        <taxon>Pseudomonadota</taxon>
        <taxon>Alphaproteobacteria</taxon>
        <taxon>Sphingomonadales</taxon>
        <taxon>Sphingomonadaceae</taxon>
        <taxon>Sphingomonas</taxon>
    </lineage>
</organism>
<dbReference type="SUPFAM" id="SSF54523">
    <property type="entry name" value="Pili subunits"/>
    <property type="match status" value="1"/>
</dbReference>
<comment type="caution">
    <text evidence="11">The sequence shown here is derived from an EMBL/GenBank/DDBJ whole genome shotgun (WGS) entry which is preliminary data.</text>
</comment>
<dbReference type="Pfam" id="PF02501">
    <property type="entry name" value="T2SSI"/>
    <property type="match status" value="1"/>
</dbReference>
<dbReference type="InterPro" id="IPR003413">
    <property type="entry name" value="T2SS_GspI_C"/>
</dbReference>
<evidence type="ECO:0000256" key="9">
    <source>
        <dbReference type="RuleBase" id="RU368030"/>
    </source>
</evidence>
<evidence type="ECO:0000256" key="4">
    <source>
        <dbReference type="ARBA" id="ARBA00022481"/>
    </source>
</evidence>
<gene>
    <name evidence="11" type="primary">gspI</name>
    <name evidence="11" type="ORF">DI544_05885</name>
</gene>
<dbReference type="Gene3D" id="3.30.1300.30">
    <property type="entry name" value="GSPII I/J protein-like"/>
    <property type="match status" value="1"/>
</dbReference>
<comment type="function">
    <text evidence="9">Component of the type II secretion system required for the energy-dependent secretion of extracellular factors such as proteases and toxins from the periplasm.</text>
</comment>
<evidence type="ECO:0000313" key="12">
    <source>
        <dbReference type="Proteomes" id="UP000249229"/>
    </source>
</evidence>
<evidence type="ECO:0000256" key="6">
    <source>
        <dbReference type="ARBA" id="ARBA00022692"/>
    </source>
</evidence>
<dbReference type="Pfam" id="PF07963">
    <property type="entry name" value="N_methyl"/>
    <property type="match status" value="1"/>
</dbReference>
<evidence type="ECO:0000256" key="2">
    <source>
        <dbReference type="ARBA" id="ARBA00008358"/>
    </source>
</evidence>
<dbReference type="PROSITE" id="PS00409">
    <property type="entry name" value="PROKAR_NTER_METHYL"/>
    <property type="match status" value="1"/>
</dbReference>
<dbReference type="InterPro" id="IPR045584">
    <property type="entry name" value="Pilin-like"/>
</dbReference>
<feature type="transmembrane region" description="Helical" evidence="9">
    <location>
        <begin position="12"/>
        <end position="33"/>
    </location>
</feature>
<name>A0A2W5P7K3_9SPHN</name>
<dbReference type="NCBIfam" id="TIGR01707">
    <property type="entry name" value="gspI"/>
    <property type="match status" value="1"/>
</dbReference>
<keyword evidence="8 9" id="KW-0472">Membrane</keyword>
<evidence type="ECO:0000256" key="5">
    <source>
        <dbReference type="ARBA" id="ARBA00022519"/>
    </source>
</evidence>
<keyword evidence="4 9" id="KW-0488">Methylation</keyword>
<comment type="similarity">
    <text evidence="2 9">Belongs to the GSP I family.</text>
</comment>
<dbReference type="GO" id="GO:0015628">
    <property type="term" value="P:protein secretion by the type II secretion system"/>
    <property type="evidence" value="ECO:0007669"/>
    <property type="project" value="UniProtKB-UniRule"/>
</dbReference>
<dbReference type="Proteomes" id="UP000249229">
    <property type="component" value="Unassembled WGS sequence"/>
</dbReference>